<name>A0A2I1M1U6_9BIFI</name>
<dbReference type="RefSeq" id="WP_101541598.1">
    <property type="nucleotide sequence ID" value="NZ_PKGU01000006.1"/>
</dbReference>
<feature type="domain" description="HTH cro/C1-type" evidence="1">
    <location>
        <begin position="11"/>
        <end position="65"/>
    </location>
</feature>
<reference evidence="2 3" key="1">
    <citation type="submission" date="2017-12" db="EMBL/GenBank/DDBJ databases">
        <title>Phylogenetic diversity of female urinary microbiome.</title>
        <authorList>
            <person name="Thomas-White K."/>
            <person name="Wolfe A.J."/>
        </authorList>
    </citation>
    <scope>NUCLEOTIDE SEQUENCE [LARGE SCALE GENOMIC DNA]</scope>
    <source>
        <strain evidence="2 3">UMB0064</strain>
    </source>
</reference>
<dbReference type="SUPFAM" id="SSF47413">
    <property type="entry name" value="lambda repressor-like DNA-binding domains"/>
    <property type="match status" value="1"/>
</dbReference>
<dbReference type="GO" id="GO:0003677">
    <property type="term" value="F:DNA binding"/>
    <property type="evidence" value="ECO:0007669"/>
    <property type="project" value="InterPro"/>
</dbReference>
<dbReference type="Proteomes" id="UP000242263">
    <property type="component" value="Unassembled WGS sequence"/>
</dbReference>
<dbReference type="PROSITE" id="PS50943">
    <property type="entry name" value="HTH_CROC1"/>
    <property type="match status" value="1"/>
</dbReference>
<dbReference type="Pfam" id="PF01381">
    <property type="entry name" value="HTH_3"/>
    <property type="match status" value="1"/>
</dbReference>
<sequence length="81" mass="9490">MAVLDYYAQTIRAELAARHLTQIGLADYLGIDRRTLDYRLRKERAWTVDELSKAADFLGLTYWQLSELAAEREKREKKGQE</sequence>
<proteinExistence type="predicted"/>
<dbReference type="CDD" id="cd00093">
    <property type="entry name" value="HTH_XRE"/>
    <property type="match status" value="1"/>
</dbReference>
<dbReference type="InterPro" id="IPR001387">
    <property type="entry name" value="Cro/C1-type_HTH"/>
</dbReference>
<dbReference type="AlphaFoldDB" id="A0A2I1M1U6"/>
<evidence type="ECO:0000313" key="3">
    <source>
        <dbReference type="Proteomes" id="UP000242263"/>
    </source>
</evidence>
<organism evidence="2 3">
    <name type="scientific">Alloscardovia omnicolens</name>
    <dbReference type="NCBI Taxonomy" id="419015"/>
    <lineage>
        <taxon>Bacteria</taxon>
        <taxon>Bacillati</taxon>
        <taxon>Actinomycetota</taxon>
        <taxon>Actinomycetes</taxon>
        <taxon>Bifidobacteriales</taxon>
        <taxon>Bifidobacteriaceae</taxon>
        <taxon>Alloscardovia</taxon>
    </lineage>
</organism>
<gene>
    <name evidence="2" type="ORF">CYJ32_07490</name>
</gene>
<dbReference type="Gene3D" id="1.10.260.40">
    <property type="entry name" value="lambda repressor-like DNA-binding domains"/>
    <property type="match status" value="1"/>
</dbReference>
<protein>
    <recommendedName>
        <fullName evidence="1">HTH cro/C1-type domain-containing protein</fullName>
    </recommendedName>
</protein>
<dbReference type="SMART" id="SM00530">
    <property type="entry name" value="HTH_XRE"/>
    <property type="match status" value="1"/>
</dbReference>
<dbReference type="EMBL" id="PKGU01000006">
    <property type="protein sequence ID" value="PKZ14059.1"/>
    <property type="molecule type" value="Genomic_DNA"/>
</dbReference>
<comment type="caution">
    <text evidence="2">The sequence shown here is derived from an EMBL/GenBank/DDBJ whole genome shotgun (WGS) entry which is preliminary data.</text>
</comment>
<dbReference type="InterPro" id="IPR010982">
    <property type="entry name" value="Lambda_DNA-bd_dom_sf"/>
</dbReference>
<accession>A0A2I1M1U6</accession>
<evidence type="ECO:0000313" key="2">
    <source>
        <dbReference type="EMBL" id="PKZ14059.1"/>
    </source>
</evidence>
<evidence type="ECO:0000259" key="1">
    <source>
        <dbReference type="PROSITE" id="PS50943"/>
    </source>
</evidence>